<protein>
    <submittedName>
        <fullName evidence="2">Uncharacterized protein</fullName>
    </submittedName>
</protein>
<organism evidence="2 3">
    <name type="scientific">Prorocentrum cordatum</name>
    <dbReference type="NCBI Taxonomy" id="2364126"/>
    <lineage>
        <taxon>Eukaryota</taxon>
        <taxon>Sar</taxon>
        <taxon>Alveolata</taxon>
        <taxon>Dinophyceae</taxon>
        <taxon>Prorocentrales</taxon>
        <taxon>Prorocentraceae</taxon>
        <taxon>Prorocentrum</taxon>
    </lineage>
</organism>
<feature type="non-terminal residue" evidence="2">
    <location>
        <position position="56"/>
    </location>
</feature>
<keyword evidence="3" id="KW-1185">Reference proteome</keyword>
<accession>A0ABN9WTV7</accession>
<dbReference type="Proteomes" id="UP001189429">
    <property type="component" value="Unassembled WGS sequence"/>
</dbReference>
<dbReference type="EMBL" id="CAUYUJ010019323">
    <property type="protein sequence ID" value="CAK0890240.1"/>
    <property type="molecule type" value="Genomic_DNA"/>
</dbReference>
<sequence>RCVERSTWSRLQWPRLARRRPRLARWPPLLRRGGTRPSVRAQEPCARSSPRGARRW</sequence>
<reference evidence="2" key="1">
    <citation type="submission" date="2023-10" db="EMBL/GenBank/DDBJ databases">
        <authorList>
            <person name="Chen Y."/>
            <person name="Shah S."/>
            <person name="Dougan E. K."/>
            <person name="Thang M."/>
            <person name="Chan C."/>
        </authorList>
    </citation>
    <scope>NUCLEOTIDE SEQUENCE [LARGE SCALE GENOMIC DNA]</scope>
</reference>
<evidence type="ECO:0000313" key="3">
    <source>
        <dbReference type="Proteomes" id="UP001189429"/>
    </source>
</evidence>
<name>A0ABN9WTV7_9DINO</name>
<feature type="region of interest" description="Disordered" evidence="1">
    <location>
        <begin position="28"/>
        <end position="56"/>
    </location>
</feature>
<gene>
    <name evidence="2" type="ORF">PCOR1329_LOCUS70530</name>
</gene>
<feature type="non-terminal residue" evidence="2">
    <location>
        <position position="1"/>
    </location>
</feature>
<comment type="caution">
    <text evidence="2">The sequence shown here is derived from an EMBL/GenBank/DDBJ whole genome shotgun (WGS) entry which is preliminary data.</text>
</comment>
<proteinExistence type="predicted"/>
<evidence type="ECO:0000313" key="2">
    <source>
        <dbReference type="EMBL" id="CAK0890240.1"/>
    </source>
</evidence>
<evidence type="ECO:0000256" key="1">
    <source>
        <dbReference type="SAM" id="MobiDB-lite"/>
    </source>
</evidence>